<keyword evidence="2" id="KW-1185">Reference proteome</keyword>
<accession>A0A431TWJ4</accession>
<dbReference type="Proteomes" id="UP000282184">
    <property type="component" value="Unassembled WGS sequence"/>
</dbReference>
<organism evidence="1 2">
    <name type="scientific">Hymenobacter gummosus</name>
    <dbReference type="NCBI Taxonomy" id="1776032"/>
    <lineage>
        <taxon>Bacteria</taxon>
        <taxon>Pseudomonadati</taxon>
        <taxon>Bacteroidota</taxon>
        <taxon>Cytophagia</taxon>
        <taxon>Cytophagales</taxon>
        <taxon>Hymenobacteraceae</taxon>
        <taxon>Hymenobacter</taxon>
    </lineage>
</organism>
<dbReference type="OrthoDB" id="1494734at2"/>
<gene>
    <name evidence="1" type="ORF">EJV47_22890</name>
</gene>
<comment type="caution">
    <text evidence="1">The sequence shown here is derived from an EMBL/GenBank/DDBJ whole genome shotgun (WGS) entry which is preliminary data.</text>
</comment>
<proteinExistence type="predicted"/>
<dbReference type="AlphaFoldDB" id="A0A431TWJ4"/>
<dbReference type="RefSeq" id="WP_126695545.1">
    <property type="nucleotide sequence ID" value="NZ_RXOF01000017.1"/>
</dbReference>
<protein>
    <submittedName>
        <fullName evidence="1">Uncharacterized protein</fullName>
    </submittedName>
</protein>
<evidence type="ECO:0000313" key="1">
    <source>
        <dbReference type="EMBL" id="RTQ46009.1"/>
    </source>
</evidence>
<sequence>MSADGITSVIIEWKGPYTLEQVKELGVGNGIYLLTGQKKRSRSYRDQLQYCGITERGFYDRLCRNHPKREMIRPDSLGIWLGQVLHPISADRSYLEHIEHCLVSFWAVHMNEKKRATNPKKPICLVSRWMRPNDKPYIRFPEPIQPLEDVLWWDTKHWRVGDLKVVAN</sequence>
<name>A0A431TWJ4_9BACT</name>
<dbReference type="EMBL" id="RXOF01000017">
    <property type="protein sequence ID" value="RTQ46009.1"/>
    <property type="molecule type" value="Genomic_DNA"/>
</dbReference>
<evidence type="ECO:0000313" key="2">
    <source>
        <dbReference type="Proteomes" id="UP000282184"/>
    </source>
</evidence>
<reference evidence="1 2" key="1">
    <citation type="submission" date="2018-12" db="EMBL/GenBank/DDBJ databases">
        <title>Hymenobacter gummosus sp. nov., isolated from a spring.</title>
        <authorList>
            <person name="Nie L."/>
        </authorList>
    </citation>
    <scope>NUCLEOTIDE SEQUENCE [LARGE SCALE GENOMIC DNA]</scope>
    <source>
        <strain evidence="1 2">KCTC 52166</strain>
    </source>
</reference>